<proteinExistence type="predicted"/>
<evidence type="ECO:0000256" key="1">
    <source>
        <dbReference type="SAM" id="Coils"/>
    </source>
</evidence>
<dbReference type="AlphaFoldDB" id="A0A7H9BIN1"/>
<accession>A0A7H9BIN1</accession>
<dbReference type="RefSeq" id="WP_179355022.1">
    <property type="nucleotide sequence ID" value="NZ_CP058627.1"/>
</dbReference>
<dbReference type="Proteomes" id="UP000509597">
    <property type="component" value="Chromosome"/>
</dbReference>
<organism evidence="2 3">
    <name type="scientific">Chitinibacter bivalviorum</name>
    <dbReference type="NCBI Taxonomy" id="2739434"/>
    <lineage>
        <taxon>Bacteria</taxon>
        <taxon>Pseudomonadati</taxon>
        <taxon>Pseudomonadota</taxon>
        <taxon>Betaproteobacteria</taxon>
        <taxon>Neisseriales</taxon>
        <taxon>Chitinibacteraceae</taxon>
        <taxon>Chitinibacter</taxon>
    </lineage>
</organism>
<gene>
    <name evidence="2" type="ORF">HQ393_09745</name>
</gene>
<feature type="coiled-coil region" evidence="1">
    <location>
        <begin position="485"/>
        <end position="545"/>
    </location>
</feature>
<evidence type="ECO:0000313" key="3">
    <source>
        <dbReference type="Proteomes" id="UP000509597"/>
    </source>
</evidence>
<name>A0A7H9BIN1_9NEIS</name>
<protein>
    <submittedName>
        <fullName evidence="2">DUF1631 family protein</fullName>
    </submittedName>
</protein>
<keyword evidence="3" id="KW-1185">Reference proteome</keyword>
<dbReference type="EMBL" id="CP058627">
    <property type="protein sequence ID" value="QLG88507.1"/>
    <property type="molecule type" value="Genomic_DNA"/>
</dbReference>
<dbReference type="Pfam" id="PF07793">
    <property type="entry name" value="DUF1631"/>
    <property type="match status" value="1"/>
</dbReference>
<keyword evidence="1" id="KW-0175">Coiled coil</keyword>
<sequence>MDRNGLLTATRGAYLRAFNDVLPDLISQSADALFLRADKAANLSEQRRMLDARAALMTREQAWLEQLASGMDRLLNRSYQTAYSTFRPSFSESFSANSLSLVDAGEFDGELKIDELTTRLRNAAEEQLRDLNIRMAILFDQDDINERENPFRPYLLSRCITMAAEQLEIEPELHETLCDSLTEQLLKHVAKIYEALNRLLAQHGIAAQLQLKVRQLPDPLAMRQMAADPLEQTDVSEFAAYGDVIDTSVDASVAGIGAGPQPFMEGGYSNPIQNGIQQPGTLSSGARLGQWSELMRQQAMQSSNSQSANWSGNVAAANSNAAAGMGSMLSGLQSGWLNTVQHVGTAIRQLFGGTAAIQTTPQVLSVDLSQTISQLQQQHVEGVALDAHGQVRNLILEQRAELNEVTQDINEQMIIDIVGMLFEFILRDGQVPSEIRAQLGRLQWVVLKTALQDPALFSHKHHPARLLVNRIGSIAQGLQQLDPKAERVTAEIRRIIETLLQEEEENVALFARMLDELDRFIARELRAADEKAEIASQAIENAESRTLRFARITSQTSEALASFKLDEILQNFFINVWPYAIEFAERGDAIQALRFRIFVPELMWSIAPKVTREDKQELLGMIPRLIGTLNEGLKNSPWTAAQQQQFKTYMIDAHRAAIAGSAAAPTDVPSMAMLRARLSDFISEVASDTDLAQLPDLAEVNPLLLDRAIDELKVEIGFIDAQAESELADLPAQVEAVELSNAELFERLRSGVPIEINLTGKLTQARLCWMSPNETRLLLNLEDGGHPSVLSLSVFRRLLRAGRARWLEQAPLFERAMESLLNSADILDAQAA</sequence>
<dbReference type="InterPro" id="IPR012434">
    <property type="entry name" value="DUF1631"/>
</dbReference>
<evidence type="ECO:0000313" key="2">
    <source>
        <dbReference type="EMBL" id="QLG88507.1"/>
    </source>
</evidence>
<dbReference type="KEGG" id="chiz:HQ393_09745"/>
<reference evidence="2 3" key="1">
    <citation type="submission" date="2020-07" db="EMBL/GenBank/DDBJ databases">
        <title>Complete genome sequence of Chitinibacter sp. 2T18.</title>
        <authorList>
            <person name="Bae J.-W."/>
            <person name="Choi J.-W."/>
        </authorList>
    </citation>
    <scope>NUCLEOTIDE SEQUENCE [LARGE SCALE GENOMIC DNA]</scope>
    <source>
        <strain evidence="2 3">2T18</strain>
    </source>
</reference>